<dbReference type="PANTHER" id="PTHR30055">
    <property type="entry name" value="HTH-TYPE TRANSCRIPTIONAL REGULATOR RUTR"/>
    <property type="match status" value="1"/>
</dbReference>
<evidence type="ECO:0000256" key="3">
    <source>
        <dbReference type="ARBA" id="ARBA00023163"/>
    </source>
</evidence>
<dbReference type="SUPFAM" id="SSF48498">
    <property type="entry name" value="Tetracyclin repressor-like, C-terminal domain"/>
    <property type="match status" value="1"/>
</dbReference>
<evidence type="ECO:0000256" key="2">
    <source>
        <dbReference type="ARBA" id="ARBA00023125"/>
    </source>
</evidence>
<gene>
    <name evidence="6" type="ORF">Afil01_51340</name>
</gene>
<evidence type="ECO:0000259" key="5">
    <source>
        <dbReference type="PROSITE" id="PS50977"/>
    </source>
</evidence>
<dbReference type="PANTHER" id="PTHR30055:SF151">
    <property type="entry name" value="TRANSCRIPTIONAL REGULATORY PROTEIN"/>
    <property type="match status" value="1"/>
</dbReference>
<evidence type="ECO:0000256" key="4">
    <source>
        <dbReference type="PROSITE-ProRule" id="PRU00335"/>
    </source>
</evidence>
<dbReference type="Gene3D" id="1.10.10.60">
    <property type="entry name" value="Homeodomain-like"/>
    <property type="match status" value="1"/>
</dbReference>
<reference evidence="6" key="1">
    <citation type="submission" date="2023-03" db="EMBL/GenBank/DDBJ databases">
        <title>Actinorhabdospora filicis NBRC 111898.</title>
        <authorList>
            <person name="Ichikawa N."/>
            <person name="Sato H."/>
            <person name="Tonouchi N."/>
        </authorList>
    </citation>
    <scope>NUCLEOTIDE SEQUENCE</scope>
    <source>
        <strain evidence="6">NBRC 111898</strain>
    </source>
</reference>
<dbReference type="EMBL" id="BSTX01000004">
    <property type="protein sequence ID" value="GLZ80327.1"/>
    <property type="molecule type" value="Genomic_DNA"/>
</dbReference>
<keyword evidence="1" id="KW-0805">Transcription regulation</keyword>
<dbReference type="Pfam" id="PF00440">
    <property type="entry name" value="TetR_N"/>
    <property type="match status" value="1"/>
</dbReference>
<accession>A0A9W6SR39</accession>
<sequence>MSDAMTGLLWDGARPPARGPRPGLSLEQITAEAIALADAEGIGALTMPALAKRLSAGTMSLYRYVPGKDELIALMIDTAVGAAPGFPGEWREAVTGWALALHRTFFRHQWLLDVVTRPRVMGPRELGWLEAGLSAASSMPLPPELRFLVLLVVNAQVRGVVGDQIAEEDQARRPMFTPEMLRERGRAGDFPQLMAVMDAIDFTAPPAPGDAEERFLFGLSLLLDGVESFIRAA</sequence>
<name>A0A9W6SR39_9ACTN</name>
<proteinExistence type="predicted"/>
<dbReference type="InterPro" id="IPR050109">
    <property type="entry name" value="HTH-type_TetR-like_transc_reg"/>
</dbReference>
<dbReference type="InterPro" id="IPR036271">
    <property type="entry name" value="Tet_transcr_reg_TetR-rel_C_sf"/>
</dbReference>
<dbReference type="Gene3D" id="1.10.357.10">
    <property type="entry name" value="Tetracycline Repressor, domain 2"/>
    <property type="match status" value="1"/>
</dbReference>
<dbReference type="GO" id="GO:0000976">
    <property type="term" value="F:transcription cis-regulatory region binding"/>
    <property type="evidence" value="ECO:0007669"/>
    <property type="project" value="TreeGrafter"/>
</dbReference>
<dbReference type="Proteomes" id="UP001165079">
    <property type="component" value="Unassembled WGS sequence"/>
</dbReference>
<keyword evidence="3" id="KW-0804">Transcription</keyword>
<dbReference type="PROSITE" id="PS50977">
    <property type="entry name" value="HTH_TETR_2"/>
    <property type="match status" value="1"/>
</dbReference>
<comment type="caution">
    <text evidence="6">The sequence shown here is derived from an EMBL/GenBank/DDBJ whole genome shotgun (WGS) entry which is preliminary data.</text>
</comment>
<organism evidence="6 7">
    <name type="scientific">Actinorhabdospora filicis</name>
    <dbReference type="NCBI Taxonomy" id="1785913"/>
    <lineage>
        <taxon>Bacteria</taxon>
        <taxon>Bacillati</taxon>
        <taxon>Actinomycetota</taxon>
        <taxon>Actinomycetes</taxon>
        <taxon>Micromonosporales</taxon>
        <taxon>Micromonosporaceae</taxon>
        <taxon>Actinorhabdospora</taxon>
    </lineage>
</organism>
<dbReference type="GO" id="GO:0003700">
    <property type="term" value="F:DNA-binding transcription factor activity"/>
    <property type="evidence" value="ECO:0007669"/>
    <property type="project" value="TreeGrafter"/>
</dbReference>
<dbReference type="InterPro" id="IPR001647">
    <property type="entry name" value="HTH_TetR"/>
</dbReference>
<dbReference type="GO" id="GO:0045892">
    <property type="term" value="P:negative regulation of DNA-templated transcription"/>
    <property type="evidence" value="ECO:0007669"/>
    <property type="project" value="InterPro"/>
</dbReference>
<feature type="DNA-binding region" description="H-T-H motif" evidence="4">
    <location>
        <begin position="46"/>
        <end position="65"/>
    </location>
</feature>
<dbReference type="AlphaFoldDB" id="A0A9W6SR39"/>
<keyword evidence="7" id="KW-1185">Reference proteome</keyword>
<keyword evidence="2 4" id="KW-0238">DNA-binding</keyword>
<dbReference type="InterPro" id="IPR004111">
    <property type="entry name" value="Repressor_TetR_C"/>
</dbReference>
<evidence type="ECO:0000313" key="6">
    <source>
        <dbReference type="EMBL" id="GLZ80327.1"/>
    </source>
</evidence>
<dbReference type="SUPFAM" id="SSF46689">
    <property type="entry name" value="Homeodomain-like"/>
    <property type="match status" value="1"/>
</dbReference>
<dbReference type="RefSeq" id="WP_285665483.1">
    <property type="nucleotide sequence ID" value="NZ_BSTX01000004.1"/>
</dbReference>
<feature type="domain" description="HTH tetR-type" evidence="5">
    <location>
        <begin position="23"/>
        <end position="83"/>
    </location>
</feature>
<dbReference type="Pfam" id="PF02909">
    <property type="entry name" value="TetR_C_1"/>
    <property type="match status" value="1"/>
</dbReference>
<evidence type="ECO:0000256" key="1">
    <source>
        <dbReference type="ARBA" id="ARBA00023015"/>
    </source>
</evidence>
<protein>
    <submittedName>
        <fullName evidence="6">TetR family transcriptional regulator</fullName>
    </submittedName>
</protein>
<evidence type="ECO:0000313" key="7">
    <source>
        <dbReference type="Proteomes" id="UP001165079"/>
    </source>
</evidence>
<dbReference type="InterPro" id="IPR009057">
    <property type="entry name" value="Homeodomain-like_sf"/>
</dbReference>